<dbReference type="AlphaFoldDB" id="A0A1H6IRS3"/>
<dbReference type="InterPro" id="IPR036780">
    <property type="entry name" value="PG1857-like_sf"/>
</dbReference>
<dbReference type="Proteomes" id="UP000182983">
    <property type="component" value="Unassembled WGS sequence"/>
</dbReference>
<gene>
    <name evidence="2" type="ORF">SAMN04244559_02641</name>
</gene>
<dbReference type="RefSeq" id="WP_074769409.1">
    <property type="nucleotide sequence ID" value="NZ_FNWO01000011.1"/>
</dbReference>
<accession>A0A1H6IRS3</accession>
<dbReference type="OrthoDB" id="8138867at2"/>
<dbReference type="EMBL" id="FNWO01000011">
    <property type="protein sequence ID" value="SEH49730.1"/>
    <property type="molecule type" value="Genomic_DNA"/>
</dbReference>
<evidence type="ECO:0000313" key="3">
    <source>
        <dbReference type="Proteomes" id="UP000182983"/>
    </source>
</evidence>
<sequence>MRLLLNQIYEFRKGVRSLFMLTATGCEIAQIRLRLDREGIDHFPHFVSPTKANIFFGRGPWVETAKRIVTGPLNQLSPEEDFILGTLLGYDGEGQCRRYLTRRNRHDDCPPVSERRTDWQGASAGV</sequence>
<dbReference type="SUPFAM" id="SSF160448">
    <property type="entry name" value="PG1857-like"/>
    <property type="match status" value="1"/>
</dbReference>
<keyword evidence="3" id="KW-1185">Reference proteome</keyword>
<evidence type="ECO:0000259" key="1">
    <source>
        <dbReference type="Pfam" id="PF09633"/>
    </source>
</evidence>
<protein>
    <recommendedName>
        <fullName evidence="1">DUF2023 domain-containing protein</fullName>
    </recommendedName>
</protein>
<name>A0A1H6IRS3_MAGFU</name>
<dbReference type="Pfam" id="PF09633">
    <property type="entry name" value="DUF2023"/>
    <property type="match status" value="1"/>
</dbReference>
<dbReference type="Gene3D" id="3.30.2190.10">
    <property type="entry name" value="PG1857-like"/>
    <property type="match status" value="1"/>
</dbReference>
<reference evidence="3" key="1">
    <citation type="submission" date="2016-10" db="EMBL/GenBank/DDBJ databases">
        <authorList>
            <person name="Varghese N."/>
            <person name="Submissions S."/>
        </authorList>
    </citation>
    <scope>NUCLEOTIDE SEQUENCE [LARGE SCALE GENOMIC DNA]</scope>
    <source>
        <strain evidence="3">DSM 13234</strain>
    </source>
</reference>
<proteinExistence type="predicted"/>
<evidence type="ECO:0000313" key="2">
    <source>
        <dbReference type="EMBL" id="SEH49730.1"/>
    </source>
</evidence>
<feature type="domain" description="DUF2023" evidence="1">
    <location>
        <begin position="2"/>
        <end position="102"/>
    </location>
</feature>
<organism evidence="2 3">
    <name type="scientific">Magnetospirillum fulvum</name>
    <name type="common">Rhodospirillum fulvum</name>
    <dbReference type="NCBI Taxonomy" id="1082"/>
    <lineage>
        <taxon>Bacteria</taxon>
        <taxon>Pseudomonadati</taxon>
        <taxon>Pseudomonadota</taxon>
        <taxon>Alphaproteobacteria</taxon>
        <taxon>Rhodospirillales</taxon>
        <taxon>Rhodospirillaceae</taxon>
        <taxon>Magnetospirillum</taxon>
    </lineage>
</organism>
<dbReference type="InterPro" id="IPR018594">
    <property type="entry name" value="DUF2023"/>
</dbReference>